<organism evidence="1 2">
    <name type="scientific">Brevibacterium paucivorans</name>
    <dbReference type="NCBI Taxonomy" id="170994"/>
    <lineage>
        <taxon>Bacteria</taxon>
        <taxon>Bacillati</taxon>
        <taxon>Actinomycetota</taxon>
        <taxon>Actinomycetes</taxon>
        <taxon>Micrococcales</taxon>
        <taxon>Brevibacteriaceae</taxon>
        <taxon>Brevibacterium</taxon>
    </lineage>
</organism>
<dbReference type="OrthoDB" id="3268642at2"/>
<comment type="caution">
    <text evidence="1">The sequence shown here is derived from an EMBL/GenBank/DDBJ whole genome shotgun (WGS) entry which is preliminary data.</text>
</comment>
<reference evidence="1 2" key="1">
    <citation type="submission" date="2017-09" db="EMBL/GenBank/DDBJ databases">
        <title>Bacterial strain isolated from the female urinary microbiota.</title>
        <authorList>
            <person name="Thomas-White K."/>
            <person name="Kumar N."/>
            <person name="Forster S."/>
            <person name="Putonti C."/>
            <person name="Lawley T."/>
            <person name="Wolfe A.J."/>
        </authorList>
    </citation>
    <scope>NUCLEOTIDE SEQUENCE [LARGE SCALE GENOMIC DNA]</scope>
    <source>
        <strain evidence="1 2">UMB1301</strain>
    </source>
</reference>
<protein>
    <submittedName>
        <fullName evidence="1">Uncharacterized protein</fullName>
    </submittedName>
</protein>
<gene>
    <name evidence="1" type="ORF">CJ199_02390</name>
</gene>
<evidence type="ECO:0000313" key="2">
    <source>
        <dbReference type="Proteomes" id="UP000235598"/>
    </source>
</evidence>
<dbReference type="Proteomes" id="UP000235598">
    <property type="component" value="Unassembled WGS sequence"/>
</dbReference>
<evidence type="ECO:0000313" key="1">
    <source>
        <dbReference type="EMBL" id="PMD06239.1"/>
    </source>
</evidence>
<name>A0A2N6VQ70_9MICO</name>
<dbReference type="AlphaFoldDB" id="A0A2N6VQ70"/>
<accession>A0A2N6VQ70</accession>
<dbReference type="RefSeq" id="WP_102237890.1">
    <property type="nucleotide sequence ID" value="NZ_BAAAIM010000005.1"/>
</dbReference>
<sequence length="201" mass="21846">MSHPEHQLTEVATLYIYALVHDVESASDADVDADLHQQITDLLTKQKAHELDATPILQLATAAKIVVGRPGAKTLSAAAYDKARSQIVACMPRSGNAGVRLWPPTSQTVRAHLGGGAWNDALDAVGIPTARTGRARGSSRFSHDDFRKAMTDFSKASDNRSYKAYEDWVKTERAQGRERPAGATVRNTFGTWSEAMRLAAD</sequence>
<dbReference type="EMBL" id="PNHK01000001">
    <property type="protein sequence ID" value="PMD06239.1"/>
    <property type="molecule type" value="Genomic_DNA"/>
</dbReference>
<proteinExistence type="predicted"/>